<feature type="transmembrane region" description="Helical" evidence="2">
    <location>
        <begin position="105"/>
        <end position="122"/>
    </location>
</feature>
<dbReference type="Pfam" id="PF26502">
    <property type="entry name" value="DUF8167_2nd"/>
    <property type="match status" value="1"/>
</dbReference>
<feature type="transmembrane region" description="Helical" evidence="2">
    <location>
        <begin position="33"/>
        <end position="54"/>
    </location>
</feature>
<evidence type="ECO:0000259" key="3">
    <source>
        <dbReference type="PROSITE" id="PS51202"/>
    </source>
</evidence>
<feature type="compositionally biased region" description="Low complexity" evidence="1">
    <location>
        <begin position="296"/>
        <end position="333"/>
    </location>
</feature>
<accession>A0A8T8WCL5</accession>
<reference evidence="4 5" key="1">
    <citation type="journal article" date="2021" name="Int. J. Syst. Evol. Microbiol.">
        <title>Halobaculum halophilum sp. nov. and Halobaculum salinum sp. nov., isolated from salt lake and saline soil.</title>
        <authorList>
            <person name="Cui H.L."/>
            <person name="Shi X.W."/>
            <person name="Yin X.M."/>
            <person name="Yang X.Y."/>
            <person name="Hou J."/>
            <person name="Zhu L."/>
        </authorList>
    </citation>
    <scope>NUCLEOTIDE SEQUENCE [LARGE SCALE GENOMIC DNA]</scope>
    <source>
        <strain evidence="4 5">NBRC 109044</strain>
    </source>
</reference>
<dbReference type="RefSeq" id="WP_222607384.1">
    <property type="nucleotide sequence ID" value="NZ_CP081958.1"/>
</dbReference>
<name>A0A8T8WCL5_9EURY</name>
<evidence type="ECO:0000313" key="4">
    <source>
        <dbReference type="EMBL" id="QZP37575.1"/>
    </source>
</evidence>
<dbReference type="InterPro" id="IPR058480">
    <property type="entry name" value="DUF8167_N"/>
</dbReference>
<dbReference type="EMBL" id="CP081958">
    <property type="protein sequence ID" value="QZP37575.1"/>
    <property type="molecule type" value="Genomic_DNA"/>
</dbReference>
<dbReference type="InterPro" id="IPR058604">
    <property type="entry name" value="DUF8167_3rd"/>
</dbReference>
<keyword evidence="2" id="KW-0812">Transmembrane</keyword>
<dbReference type="GO" id="GO:0006813">
    <property type="term" value="P:potassium ion transport"/>
    <property type="evidence" value="ECO:0007669"/>
    <property type="project" value="InterPro"/>
</dbReference>
<dbReference type="Proteomes" id="UP000826254">
    <property type="component" value="Chromosome"/>
</dbReference>
<evidence type="ECO:0000313" key="5">
    <source>
        <dbReference type="Proteomes" id="UP000826254"/>
    </source>
</evidence>
<sequence length="469" mass="48204">MIPGPSGVQTVAAAFAIAVPIQSFVDVFGGLNAPRLVGFAVASFLVAAAGAAAYRWFVNEAVPRGLTTLLGTAVVAVYLNTVGLFETVIPVGGAIVADPFAPATVLRNVVSLLVAAVAAPVGRRAGDRFATSVTAVTGADAVDGELSRFARTVGRIRPLTLPETIVDIDGYDPVDDATKERLAGETMLFPRRLSDEELRERFLARLKTEYEVGHVDAEFDGDRIVHLGVGRRVAGIGPTLDPSACAVAVRADPPNGAGPGDVVQVWRRPEPAPEPTGPESDAQPVPETDAGDNSGAPAEPHSAASTATSSADTPAAAAPADESADTDPASSASPAPPDFERVATAELRSAAGDVVTLAVDGSDAARFDADGEYRLVTLPASPRADREFASVLRAADETMAVVRIEAGSDLEGDAVESVAGAVVAVETAGGEVEPIPPRGRTLSAGETLYLVARPEAIREVERRASAPEA</sequence>
<dbReference type="AlphaFoldDB" id="A0A8T8WCL5"/>
<dbReference type="PROSITE" id="PS51202">
    <property type="entry name" value="RCK_C"/>
    <property type="match status" value="1"/>
</dbReference>
<dbReference type="Pfam" id="PF26503">
    <property type="entry name" value="DUF8167_3rd"/>
    <property type="match status" value="1"/>
</dbReference>
<evidence type="ECO:0000256" key="1">
    <source>
        <dbReference type="SAM" id="MobiDB-lite"/>
    </source>
</evidence>
<keyword evidence="2" id="KW-0472">Membrane</keyword>
<organism evidence="4 5">
    <name type="scientific">Halobaculum magnesiiphilum</name>
    <dbReference type="NCBI Taxonomy" id="1017351"/>
    <lineage>
        <taxon>Archaea</taxon>
        <taxon>Methanobacteriati</taxon>
        <taxon>Methanobacteriota</taxon>
        <taxon>Stenosarchaea group</taxon>
        <taxon>Halobacteria</taxon>
        <taxon>Halobacteriales</taxon>
        <taxon>Haloferacaceae</taxon>
        <taxon>Halobaculum</taxon>
    </lineage>
</organism>
<dbReference type="InterPro" id="IPR006037">
    <property type="entry name" value="RCK_C"/>
</dbReference>
<proteinExistence type="predicted"/>
<dbReference type="KEGG" id="hmp:K6T50_15085"/>
<feature type="region of interest" description="Disordered" evidence="1">
    <location>
        <begin position="251"/>
        <end position="337"/>
    </location>
</feature>
<protein>
    <submittedName>
        <fullName evidence="4">Potassium transporter TrkA</fullName>
    </submittedName>
</protein>
<keyword evidence="5" id="KW-1185">Reference proteome</keyword>
<feature type="transmembrane region" description="Helical" evidence="2">
    <location>
        <begin position="66"/>
        <end position="85"/>
    </location>
</feature>
<gene>
    <name evidence="4" type="ORF">K6T50_15085</name>
</gene>
<dbReference type="GeneID" id="67179493"/>
<dbReference type="GO" id="GO:0008324">
    <property type="term" value="F:monoatomic cation transmembrane transporter activity"/>
    <property type="evidence" value="ECO:0007669"/>
    <property type="project" value="InterPro"/>
</dbReference>
<dbReference type="Pfam" id="PF26501">
    <property type="entry name" value="DUF8167"/>
    <property type="match status" value="1"/>
</dbReference>
<evidence type="ECO:0000256" key="2">
    <source>
        <dbReference type="SAM" id="Phobius"/>
    </source>
</evidence>
<dbReference type="InterPro" id="IPR058603">
    <property type="entry name" value="DUF8167_2nd"/>
</dbReference>
<feature type="domain" description="RCK C-terminal" evidence="3">
    <location>
        <begin position="386"/>
        <end position="466"/>
    </location>
</feature>
<keyword evidence="2" id="KW-1133">Transmembrane helix</keyword>